<name>H1DIV0_9BACT</name>
<dbReference type="AlphaFoldDB" id="H1DIV0"/>
<dbReference type="Gene3D" id="3.30.565.10">
    <property type="entry name" value="Histidine kinase-like ATPase, C-terminal domain"/>
    <property type="match status" value="1"/>
</dbReference>
<keyword evidence="13" id="KW-1185">Reference proteome</keyword>
<dbReference type="PROSITE" id="PS50110">
    <property type="entry name" value="RESPONSE_REGULATORY"/>
    <property type="match status" value="1"/>
</dbReference>
<comment type="catalytic activity">
    <reaction evidence="1">
        <text>ATP + protein L-histidine = ADP + protein N-phospho-L-histidine.</text>
        <dbReference type="EC" id="2.7.13.3"/>
    </reaction>
</comment>
<evidence type="ECO:0000256" key="2">
    <source>
        <dbReference type="ARBA" id="ARBA00012438"/>
    </source>
</evidence>
<dbReference type="InterPro" id="IPR036097">
    <property type="entry name" value="HisK_dim/P_sf"/>
</dbReference>
<dbReference type="SUPFAM" id="SSF47384">
    <property type="entry name" value="Homodimeric domain of signal transducing histidine kinase"/>
    <property type="match status" value="1"/>
</dbReference>
<dbReference type="PATRIC" id="fig|742817.3.peg.2495"/>
<dbReference type="InterPro" id="IPR036890">
    <property type="entry name" value="HATPase_C_sf"/>
</dbReference>
<accession>H1DIV0</accession>
<dbReference type="HOGENOM" id="CLU_000445_38_3_10"/>
<evidence type="ECO:0000256" key="3">
    <source>
        <dbReference type="ARBA" id="ARBA00022553"/>
    </source>
</evidence>
<dbReference type="PROSITE" id="PS50109">
    <property type="entry name" value="HIS_KIN"/>
    <property type="match status" value="1"/>
</dbReference>
<feature type="domain" description="Histidine kinase" evidence="10">
    <location>
        <begin position="554"/>
        <end position="768"/>
    </location>
</feature>
<evidence type="ECO:0000259" key="10">
    <source>
        <dbReference type="PROSITE" id="PS50109"/>
    </source>
</evidence>
<keyword evidence="9" id="KW-0812">Transmembrane</keyword>
<evidence type="ECO:0000259" key="11">
    <source>
        <dbReference type="PROSITE" id="PS50110"/>
    </source>
</evidence>
<dbReference type="CDD" id="cd17546">
    <property type="entry name" value="REC_hyHK_CKI1_RcsC-like"/>
    <property type="match status" value="1"/>
</dbReference>
<reference evidence="12 13" key="1">
    <citation type="submission" date="2012-01" db="EMBL/GenBank/DDBJ databases">
        <title>The Genome Sequence of Odoribacter laneus YIT 12061.</title>
        <authorList>
            <consortium name="The Broad Institute Genome Sequencing Platform"/>
            <person name="Earl A."/>
            <person name="Ward D."/>
            <person name="Feldgarden M."/>
            <person name="Gevers D."/>
            <person name="Morotomi M."/>
            <person name="Young S.K."/>
            <person name="Zeng Q."/>
            <person name="Gargeya S."/>
            <person name="Fitzgerald M."/>
            <person name="Haas B."/>
            <person name="Abouelleil A."/>
            <person name="Alvarado L."/>
            <person name="Arachchi H.M."/>
            <person name="Berlin A."/>
            <person name="Chapman S.B."/>
            <person name="Gearin G."/>
            <person name="Goldberg J."/>
            <person name="Griggs A."/>
            <person name="Gujja S."/>
            <person name="Hansen M."/>
            <person name="Heiman D."/>
            <person name="Howarth C."/>
            <person name="Larimer J."/>
            <person name="Lui A."/>
            <person name="MacDonald P.J.P."/>
            <person name="McCowen C."/>
            <person name="Montmayeur A."/>
            <person name="Murphy C."/>
            <person name="Neiman D."/>
            <person name="Pearson M."/>
            <person name="Priest M."/>
            <person name="Roberts A."/>
            <person name="Saif S."/>
            <person name="Shea T."/>
            <person name="Sisk P."/>
            <person name="Stolte C."/>
            <person name="Sykes S."/>
            <person name="Wortman J."/>
            <person name="Nusbaum C."/>
            <person name="Birren B."/>
        </authorList>
    </citation>
    <scope>NUCLEOTIDE SEQUENCE [LARGE SCALE GENOMIC DNA]</scope>
    <source>
        <strain evidence="12 13">YIT 12061</strain>
    </source>
</reference>
<dbReference type="CDD" id="cd00082">
    <property type="entry name" value="HisKA"/>
    <property type="match status" value="1"/>
</dbReference>
<dbReference type="PANTHER" id="PTHR43047">
    <property type="entry name" value="TWO-COMPONENT HISTIDINE PROTEIN KINASE"/>
    <property type="match status" value="1"/>
</dbReference>
<dbReference type="InterPro" id="IPR004358">
    <property type="entry name" value="Sig_transdc_His_kin-like_C"/>
</dbReference>
<dbReference type="EMBL" id="ADMC01000025">
    <property type="protein sequence ID" value="EHP46712.1"/>
    <property type="molecule type" value="Genomic_DNA"/>
</dbReference>
<evidence type="ECO:0000313" key="13">
    <source>
        <dbReference type="Proteomes" id="UP000004892"/>
    </source>
</evidence>
<dbReference type="InterPro" id="IPR001789">
    <property type="entry name" value="Sig_transdc_resp-reg_receiver"/>
</dbReference>
<evidence type="ECO:0000256" key="9">
    <source>
        <dbReference type="SAM" id="Phobius"/>
    </source>
</evidence>
<evidence type="ECO:0000256" key="7">
    <source>
        <dbReference type="ARBA" id="ARBA00023136"/>
    </source>
</evidence>
<keyword evidence="9" id="KW-1133">Transmembrane helix</keyword>
<dbReference type="SUPFAM" id="SSF55874">
    <property type="entry name" value="ATPase domain of HSP90 chaperone/DNA topoisomerase II/histidine kinase"/>
    <property type="match status" value="1"/>
</dbReference>
<evidence type="ECO:0000256" key="5">
    <source>
        <dbReference type="ARBA" id="ARBA00022777"/>
    </source>
</evidence>
<dbReference type="PRINTS" id="PR00344">
    <property type="entry name" value="BCTRLSENSOR"/>
</dbReference>
<dbReference type="FunFam" id="3.30.565.10:FF:000006">
    <property type="entry name" value="Sensor histidine kinase WalK"/>
    <property type="match status" value="1"/>
</dbReference>
<feature type="modified residue" description="4-aspartylphosphate" evidence="8">
    <location>
        <position position="845"/>
    </location>
</feature>
<gene>
    <name evidence="12" type="ORF">HMPREF9449_02329</name>
</gene>
<keyword evidence="3 8" id="KW-0597">Phosphoprotein</keyword>
<dbReference type="Pfam" id="PF02518">
    <property type="entry name" value="HATPase_c"/>
    <property type="match status" value="1"/>
</dbReference>
<comment type="caution">
    <text evidence="12">The sequence shown here is derived from an EMBL/GenBank/DDBJ whole genome shotgun (WGS) entry which is preliminary data.</text>
</comment>
<evidence type="ECO:0000256" key="8">
    <source>
        <dbReference type="PROSITE-ProRule" id="PRU00169"/>
    </source>
</evidence>
<keyword evidence="4" id="KW-0808">Transferase</keyword>
<dbReference type="SMART" id="SM00387">
    <property type="entry name" value="HATPase_c"/>
    <property type="match status" value="1"/>
</dbReference>
<dbReference type="SUPFAM" id="SSF52172">
    <property type="entry name" value="CheY-like"/>
    <property type="match status" value="1"/>
</dbReference>
<dbReference type="STRING" id="742817.HMPREF9449_02329"/>
<organism evidence="12 13">
    <name type="scientific">Odoribacter laneus YIT 12061</name>
    <dbReference type="NCBI Taxonomy" id="742817"/>
    <lineage>
        <taxon>Bacteria</taxon>
        <taxon>Pseudomonadati</taxon>
        <taxon>Bacteroidota</taxon>
        <taxon>Bacteroidia</taxon>
        <taxon>Bacteroidales</taxon>
        <taxon>Odoribacteraceae</taxon>
        <taxon>Odoribacter</taxon>
    </lineage>
</organism>
<dbReference type="GeneID" id="98069873"/>
<dbReference type="InterPro" id="IPR005467">
    <property type="entry name" value="His_kinase_dom"/>
</dbReference>
<evidence type="ECO:0000256" key="6">
    <source>
        <dbReference type="ARBA" id="ARBA00023012"/>
    </source>
</evidence>
<dbReference type="SMART" id="SM00448">
    <property type="entry name" value="REC"/>
    <property type="match status" value="1"/>
</dbReference>
<dbReference type="GO" id="GO:0000155">
    <property type="term" value="F:phosphorelay sensor kinase activity"/>
    <property type="evidence" value="ECO:0007669"/>
    <property type="project" value="InterPro"/>
</dbReference>
<dbReference type="eggNOG" id="COG5002">
    <property type="taxonomic scope" value="Bacteria"/>
</dbReference>
<keyword evidence="7 9" id="KW-0472">Membrane</keyword>
<dbReference type="InterPro" id="IPR011006">
    <property type="entry name" value="CheY-like_superfamily"/>
</dbReference>
<keyword evidence="5" id="KW-0418">Kinase</keyword>
<dbReference type="eggNOG" id="COG0745">
    <property type="taxonomic scope" value="Bacteria"/>
</dbReference>
<evidence type="ECO:0000256" key="1">
    <source>
        <dbReference type="ARBA" id="ARBA00000085"/>
    </source>
</evidence>
<evidence type="ECO:0000256" key="4">
    <source>
        <dbReference type="ARBA" id="ARBA00022679"/>
    </source>
</evidence>
<dbReference type="Gene3D" id="1.10.287.130">
    <property type="match status" value="1"/>
</dbReference>
<protein>
    <recommendedName>
        <fullName evidence="2">histidine kinase</fullName>
        <ecNumber evidence="2">2.7.13.3</ecNumber>
    </recommendedName>
</protein>
<feature type="domain" description="Response regulatory" evidence="11">
    <location>
        <begin position="797"/>
        <end position="910"/>
    </location>
</feature>
<dbReference type="Gene3D" id="3.30.450.20">
    <property type="entry name" value="PAS domain"/>
    <property type="match status" value="1"/>
</dbReference>
<dbReference type="EC" id="2.7.13.3" evidence="2"/>
<dbReference type="Gene3D" id="3.40.50.2300">
    <property type="match status" value="3"/>
</dbReference>
<sequence>MKYFLFLVRFISLLGFIFLFPFSGQANGEKKFRVLVVHSYDSDYVVYPDYNRLILENFRKEGVKVDLRIFYLDCEQYLEEPEKQRIYNYLDAVSAWQPDLILVNEDQATYSTLACGHPLVTYTPVVFSGVNFPNWNLLKKFNNVTGYWDRPDYLKTVNMVEELLGKTRIRFFYDNTFLGRQVTLELARQLEKKDMSLSELLYGYLIDSTTVNRPILSDVIPKKPGQSIVRPDSTQFFFTNLRDNKGSGVLWAISGMSKYSAFVQTKYDFTSIRIGQMASIPTFTVINECFGYHQGVLGGYITTLDIQVEEAVKYAAQILKGKTVRELPISQSKKKYVVDWEELKRWSLSPDIVPARYEIVNMPFYQRHCIFILIGCILGTILIVSLITYLSYLYLREARQKKEAREHLRKEKEFLSLALEGNEIYAWKYEPTVGSFFFDKEFFENLNIPFRLFTLDQLCEVTHPDDCSQAVAQFKQLFAGLMEKAIIDCRCNFNGAGYIWYEFRYIRVNDSLRHNFSIIGLLLNIQDYKSREQELTQARDLAAKAELKQSFLANMSHEIRTPLNAIVGFSNLLIDNNIHSSEERQEFIKIINRNCELLLKLIEDILEISRIESGSMAFTFEKCNLTELVEEWYNTHQMLIHDKVQLLKEVPLQSFSLYTDRFRLSQVISNFINNAVKFTEKGYILIGYKLEEASRQVSIYVEDTGKGIPAHEQKMIFERFYKQDEFAQGTGLGLAICRGIVEKLGGQICLESKEGKGSRFSVVLSLQPEDKSIEKQTDTESAISSPKVSLSATTRPVILVAEDNESNYMLIYTLLHKDYEVIHVKNGKEAVEAMNEQRVNLILMDIKMPKMNGIEALKEIRKRYPQVPVIMQTAYAFDADREEAKKAGCNGFITKPILPEYFLTEIKKYFS</sequence>
<evidence type="ECO:0000313" key="12">
    <source>
        <dbReference type="EMBL" id="EHP46712.1"/>
    </source>
</evidence>
<dbReference type="FunFam" id="1.10.287.130:FF:000001">
    <property type="entry name" value="Two-component sensor histidine kinase"/>
    <property type="match status" value="1"/>
</dbReference>
<dbReference type="RefSeq" id="WP_009137475.1">
    <property type="nucleotide sequence ID" value="NZ_JH594596.1"/>
</dbReference>
<dbReference type="PANTHER" id="PTHR43047:SF64">
    <property type="entry name" value="HISTIDINE KINASE CONTAINING CHEY-HOMOLOGOUS RECEIVER DOMAIN AND PAS DOMAIN-RELATED"/>
    <property type="match status" value="1"/>
</dbReference>
<dbReference type="Pfam" id="PF00512">
    <property type="entry name" value="HisKA"/>
    <property type="match status" value="1"/>
</dbReference>
<dbReference type="InterPro" id="IPR003661">
    <property type="entry name" value="HisK_dim/P_dom"/>
</dbReference>
<dbReference type="InterPro" id="IPR003594">
    <property type="entry name" value="HATPase_dom"/>
</dbReference>
<dbReference type="Proteomes" id="UP000004892">
    <property type="component" value="Unassembled WGS sequence"/>
</dbReference>
<keyword evidence="6" id="KW-0902">Two-component regulatory system</keyword>
<dbReference type="SMART" id="SM00388">
    <property type="entry name" value="HisKA"/>
    <property type="match status" value="1"/>
</dbReference>
<proteinExistence type="predicted"/>
<feature type="transmembrane region" description="Helical" evidence="9">
    <location>
        <begin position="370"/>
        <end position="395"/>
    </location>
</feature>
<dbReference type="Pfam" id="PF00072">
    <property type="entry name" value="Response_reg"/>
    <property type="match status" value="1"/>
</dbReference>